<dbReference type="GO" id="GO:0005829">
    <property type="term" value="C:cytosol"/>
    <property type="evidence" value="ECO:0007669"/>
    <property type="project" value="TreeGrafter"/>
</dbReference>
<dbReference type="SUPFAM" id="SSF53850">
    <property type="entry name" value="Periplasmic binding protein-like II"/>
    <property type="match status" value="1"/>
</dbReference>
<keyword evidence="2" id="KW-0805">Transcription regulation</keyword>
<keyword evidence="3" id="KW-0238">DNA-binding</keyword>
<proteinExistence type="inferred from homology"/>
<sequence>MDIKRLQYFVALVKNGNFTKTAAQLDIAQSALSVSMQKLEKETGLKLINRNKRQVQLTSDGRRLLFHARRILEDVEQAELEIEELKGLERGEIHFGVSAMLGSYFLPAALSAFSQKYPNIRIHVQEHGTATLETMLLDGELDLAFVRTDKPVEQLRYVALCPEEIMACVNEDHPFAQLSSITLGQFCQQPLILFREGYFLREAVSRYCRKYHVKPDLRFETNLIELAKDLVRNSVGISTCLNLIISDNDPLVCVPFNPAIKVEFGIGWKSSHYLSQAARTFMAFMEEWYHKHPSRPAAIRA</sequence>
<evidence type="ECO:0000256" key="3">
    <source>
        <dbReference type="ARBA" id="ARBA00023125"/>
    </source>
</evidence>
<dbReference type="PATRIC" id="fig|320778.3.peg.3363"/>
<dbReference type="InterPro" id="IPR005119">
    <property type="entry name" value="LysR_subst-bd"/>
</dbReference>
<evidence type="ECO:0000256" key="1">
    <source>
        <dbReference type="ARBA" id="ARBA00009437"/>
    </source>
</evidence>
<evidence type="ECO:0000313" key="6">
    <source>
        <dbReference type="EMBL" id="KLV08196.1"/>
    </source>
</evidence>
<dbReference type="STRING" id="320778.ABT57_15460"/>
<dbReference type="PRINTS" id="PR00039">
    <property type="entry name" value="HTHLYSR"/>
</dbReference>
<dbReference type="Gene3D" id="1.10.10.10">
    <property type="entry name" value="Winged helix-like DNA-binding domain superfamily/Winged helix DNA-binding domain"/>
    <property type="match status" value="1"/>
</dbReference>
<dbReference type="CDD" id="cd05466">
    <property type="entry name" value="PBP2_LTTR_substrate"/>
    <property type="match status" value="1"/>
</dbReference>
<organism evidence="6 7">
    <name type="scientific">Photobacterium ganghwense</name>
    <dbReference type="NCBI Taxonomy" id="320778"/>
    <lineage>
        <taxon>Bacteria</taxon>
        <taxon>Pseudomonadati</taxon>
        <taxon>Pseudomonadota</taxon>
        <taxon>Gammaproteobacteria</taxon>
        <taxon>Vibrionales</taxon>
        <taxon>Vibrionaceae</taxon>
        <taxon>Photobacterium</taxon>
    </lineage>
</organism>
<keyword evidence="4" id="KW-0804">Transcription</keyword>
<accession>A0A0J1H947</accession>
<keyword evidence="7" id="KW-1185">Reference proteome</keyword>
<evidence type="ECO:0000256" key="4">
    <source>
        <dbReference type="ARBA" id="ARBA00023163"/>
    </source>
</evidence>
<evidence type="ECO:0000256" key="2">
    <source>
        <dbReference type="ARBA" id="ARBA00023015"/>
    </source>
</evidence>
<dbReference type="EMBL" id="LDOU01000015">
    <property type="protein sequence ID" value="KLV08196.1"/>
    <property type="molecule type" value="Genomic_DNA"/>
</dbReference>
<dbReference type="Pfam" id="PF03466">
    <property type="entry name" value="LysR_substrate"/>
    <property type="match status" value="1"/>
</dbReference>
<comment type="caution">
    <text evidence="6">The sequence shown here is derived from an EMBL/GenBank/DDBJ whole genome shotgun (WGS) entry which is preliminary data.</text>
</comment>
<reference evidence="6 7" key="1">
    <citation type="submission" date="2015-05" db="EMBL/GenBank/DDBJ databases">
        <title>Photobacterium galathea sp. nov.</title>
        <authorList>
            <person name="Machado H."/>
            <person name="Gram L."/>
        </authorList>
    </citation>
    <scope>NUCLEOTIDE SEQUENCE [LARGE SCALE GENOMIC DNA]</scope>
    <source>
        <strain evidence="6 7">DSM 22954</strain>
    </source>
</reference>
<dbReference type="GO" id="GO:0003677">
    <property type="term" value="F:DNA binding"/>
    <property type="evidence" value="ECO:0007669"/>
    <property type="project" value="UniProtKB-KW"/>
</dbReference>
<dbReference type="AlphaFoldDB" id="A0A0J1H947"/>
<dbReference type="InterPro" id="IPR000847">
    <property type="entry name" value="LysR_HTH_N"/>
</dbReference>
<dbReference type="InterPro" id="IPR036390">
    <property type="entry name" value="WH_DNA-bd_sf"/>
</dbReference>
<feature type="domain" description="HTH lysR-type" evidence="5">
    <location>
        <begin position="1"/>
        <end position="58"/>
    </location>
</feature>
<dbReference type="OrthoDB" id="9808620at2"/>
<dbReference type="GO" id="GO:0003700">
    <property type="term" value="F:DNA-binding transcription factor activity"/>
    <property type="evidence" value="ECO:0007669"/>
    <property type="project" value="InterPro"/>
</dbReference>
<protein>
    <submittedName>
        <fullName evidence="6">LysR family transcriptional regulator</fullName>
    </submittedName>
</protein>
<dbReference type="RefSeq" id="WP_047886085.1">
    <property type="nucleotide sequence ID" value="NZ_CP071326.1"/>
</dbReference>
<dbReference type="PROSITE" id="PS50931">
    <property type="entry name" value="HTH_LYSR"/>
    <property type="match status" value="1"/>
</dbReference>
<dbReference type="PANTHER" id="PTHR30419">
    <property type="entry name" value="HTH-TYPE TRANSCRIPTIONAL REGULATOR YBHD"/>
    <property type="match status" value="1"/>
</dbReference>
<dbReference type="InterPro" id="IPR050950">
    <property type="entry name" value="HTH-type_LysR_regulators"/>
</dbReference>
<gene>
    <name evidence="6" type="ORF">ABT57_15460</name>
</gene>
<evidence type="ECO:0000313" key="7">
    <source>
        <dbReference type="Proteomes" id="UP000035909"/>
    </source>
</evidence>
<dbReference type="Proteomes" id="UP000035909">
    <property type="component" value="Unassembled WGS sequence"/>
</dbReference>
<dbReference type="InterPro" id="IPR036388">
    <property type="entry name" value="WH-like_DNA-bd_sf"/>
</dbReference>
<dbReference type="PANTHER" id="PTHR30419:SF8">
    <property type="entry name" value="NITROGEN ASSIMILATION TRANSCRIPTIONAL ACTIVATOR-RELATED"/>
    <property type="match status" value="1"/>
</dbReference>
<dbReference type="FunFam" id="1.10.10.10:FF:000001">
    <property type="entry name" value="LysR family transcriptional regulator"/>
    <property type="match status" value="1"/>
</dbReference>
<name>A0A0J1H947_9GAMM</name>
<dbReference type="Pfam" id="PF00126">
    <property type="entry name" value="HTH_1"/>
    <property type="match status" value="1"/>
</dbReference>
<dbReference type="SUPFAM" id="SSF46785">
    <property type="entry name" value="Winged helix' DNA-binding domain"/>
    <property type="match status" value="1"/>
</dbReference>
<evidence type="ECO:0000259" key="5">
    <source>
        <dbReference type="PROSITE" id="PS50931"/>
    </source>
</evidence>
<dbReference type="Gene3D" id="3.40.190.290">
    <property type="match status" value="1"/>
</dbReference>
<comment type="similarity">
    <text evidence="1">Belongs to the LysR transcriptional regulatory family.</text>
</comment>